<feature type="transmembrane region" description="Helical" evidence="1">
    <location>
        <begin position="139"/>
        <end position="159"/>
    </location>
</feature>
<name>A0A917S536_9BACL</name>
<evidence type="ECO:0000313" key="4">
    <source>
        <dbReference type="Proteomes" id="UP000654670"/>
    </source>
</evidence>
<keyword evidence="4" id="KW-1185">Reference proteome</keyword>
<evidence type="ECO:0000256" key="1">
    <source>
        <dbReference type="SAM" id="Phobius"/>
    </source>
</evidence>
<sequence>MLSHRKAFWFWLVLIVLVAGMIYMGSSMSYAQQDIQPFLKAHFQWNSETFPNITFNYGGKLITSNDPYAFFEFLVRKAGHVSEYTLLTFMLINLFFTTVMPRILSYLCGPVIALIYAMSDEWHQTFISGRTGHLIDVLTFDLAGIMTALMLVLFLDLYYRLLYTGSRAASHVHVESHV</sequence>
<dbReference type="InterPro" id="IPR006976">
    <property type="entry name" value="VanZ-like"/>
</dbReference>
<protein>
    <submittedName>
        <fullName evidence="3">Membrane protein</fullName>
    </submittedName>
</protein>
<gene>
    <name evidence="3" type="ORF">GCM10007968_23910</name>
</gene>
<organism evidence="3 4">
    <name type="scientific">Sporolactobacillus putidus</name>
    <dbReference type="NCBI Taxonomy" id="492735"/>
    <lineage>
        <taxon>Bacteria</taxon>
        <taxon>Bacillati</taxon>
        <taxon>Bacillota</taxon>
        <taxon>Bacilli</taxon>
        <taxon>Bacillales</taxon>
        <taxon>Sporolactobacillaceae</taxon>
        <taxon>Sporolactobacillus</taxon>
    </lineage>
</organism>
<proteinExistence type="predicted"/>
<dbReference type="EMBL" id="BMOK01000011">
    <property type="protein sequence ID" value="GGL59143.1"/>
    <property type="molecule type" value="Genomic_DNA"/>
</dbReference>
<dbReference type="Pfam" id="PF04892">
    <property type="entry name" value="VanZ"/>
    <property type="match status" value="1"/>
</dbReference>
<dbReference type="NCBIfam" id="NF037970">
    <property type="entry name" value="vanZ_1"/>
    <property type="match status" value="1"/>
</dbReference>
<keyword evidence="1" id="KW-0472">Membrane</keyword>
<keyword evidence="1" id="KW-1133">Transmembrane helix</keyword>
<comment type="caution">
    <text evidence="3">The sequence shown here is derived from an EMBL/GenBank/DDBJ whole genome shotgun (WGS) entry which is preliminary data.</text>
</comment>
<reference evidence="3" key="1">
    <citation type="journal article" date="2014" name="Int. J. Syst. Evol. Microbiol.">
        <title>Complete genome sequence of Corynebacterium casei LMG S-19264T (=DSM 44701T), isolated from a smear-ripened cheese.</title>
        <authorList>
            <consortium name="US DOE Joint Genome Institute (JGI-PGF)"/>
            <person name="Walter F."/>
            <person name="Albersmeier A."/>
            <person name="Kalinowski J."/>
            <person name="Ruckert C."/>
        </authorList>
    </citation>
    <scope>NUCLEOTIDE SEQUENCE</scope>
    <source>
        <strain evidence="3">JCM 15325</strain>
    </source>
</reference>
<keyword evidence="1" id="KW-0812">Transmembrane</keyword>
<dbReference type="RefSeq" id="WP_188803662.1">
    <property type="nucleotide sequence ID" value="NZ_BMOK01000011.1"/>
</dbReference>
<feature type="domain" description="VanZ-like" evidence="2">
    <location>
        <begin position="12"/>
        <end position="154"/>
    </location>
</feature>
<accession>A0A917S536</accession>
<reference evidence="3" key="2">
    <citation type="submission" date="2020-09" db="EMBL/GenBank/DDBJ databases">
        <authorList>
            <person name="Sun Q."/>
            <person name="Ohkuma M."/>
        </authorList>
    </citation>
    <scope>NUCLEOTIDE SEQUENCE</scope>
    <source>
        <strain evidence="3">JCM 15325</strain>
    </source>
</reference>
<dbReference type="Proteomes" id="UP000654670">
    <property type="component" value="Unassembled WGS sequence"/>
</dbReference>
<dbReference type="AlphaFoldDB" id="A0A917S536"/>
<evidence type="ECO:0000313" key="3">
    <source>
        <dbReference type="EMBL" id="GGL59143.1"/>
    </source>
</evidence>
<feature type="transmembrane region" description="Helical" evidence="1">
    <location>
        <begin position="103"/>
        <end position="119"/>
    </location>
</feature>
<evidence type="ECO:0000259" key="2">
    <source>
        <dbReference type="Pfam" id="PF04892"/>
    </source>
</evidence>